<dbReference type="RefSeq" id="WP_219912113.1">
    <property type="nucleotide sequence ID" value="NZ_PVNG01000015.1"/>
</dbReference>
<name>A0A2T0MSJ2_9ACTN</name>
<protein>
    <recommendedName>
        <fullName evidence="3">Restriction endonuclease</fullName>
    </recommendedName>
</protein>
<reference evidence="1 2" key="1">
    <citation type="submission" date="2018-03" db="EMBL/GenBank/DDBJ databases">
        <title>Genomic Encyclopedia of Type Strains, Phase III (KMG-III): the genomes of soil and plant-associated and newly described type strains.</title>
        <authorList>
            <person name="Whitman W."/>
        </authorList>
    </citation>
    <scope>NUCLEOTIDE SEQUENCE [LARGE SCALE GENOMIC DNA]</scope>
    <source>
        <strain evidence="1 2">CGMCC 4.7104</strain>
    </source>
</reference>
<sequence length="139" mass="16199">MLFEQRAFAKLSFLHKLPDLYENAFEDFFHNLMAARYTDYVDVRTHGNIGDQGGDGLSLHNRRLYAVYAPQVFDVYKIKSKFSSDLKKAKAKRNGQFDTFVFVHNDYRGTHPDMASIIAIAARDHAPLKFDHMGRRRLW</sequence>
<evidence type="ECO:0008006" key="3">
    <source>
        <dbReference type="Google" id="ProtNLM"/>
    </source>
</evidence>
<proteinExistence type="predicted"/>
<evidence type="ECO:0000313" key="2">
    <source>
        <dbReference type="Proteomes" id="UP000238312"/>
    </source>
</evidence>
<gene>
    <name evidence="1" type="ORF">B0I32_115299</name>
</gene>
<evidence type="ECO:0000313" key="1">
    <source>
        <dbReference type="EMBL" id="PRX61444.1"/>
    </source>
</evidence>
<dbReference type="Proteomes" id="UP000238312">
    <property type="component" value="Unassembled WGS sequence"/>
</dbReference>
<organism evidence="1 2">
    <name type="scientific">Nonomuraea fuscirosea</name>
    <dbReference type="NCBI Taxonomy" id="1291556"/>
    <lineage>
        <taxon>Bacteria</taxon>
        <taxon>Bacillati</taxon>
        <taxon>Actinomycetota</taxon>
        <taxon>Actinomycetes</taxon>
        <taxon>Streptosporangiales</taxon>
        <taxon>Streptosporangiaceae</taxon>
        <taxon>Nonomuraea</taxon>
    </lineage>
</organism>
<keyword evidence="2" id="KW-1185">Reference proteome</keyword>
<dbReference type="EMBL" id="PVNG01000015">
    <property type="protein sequence ID" value="PRX61444.1"/>
    <property type="molecule type" value="Genomic_DNA"/>
</dbReference>
<accession>A0A2T0MSJ2</accession>
<dbReference type="AlphaFoldDB" id="A0A2T0MSJ2"/>
<comment type="caution">
    <text evidence="1">The sequence shown here is derived from an EMBL/GenBank/DDBJ whole genome shotgun (WGS) entry which is preliminary data.</text>
</comment>